<dbReference type="AlphaFoldDB" id="A0A944DNG4"/>
<comment type="caution">
    <text evidence="2">The sequence shown here is derived from an EMBL/GenBank/DDBJ whole genome shotgun (WGS) entry which is preliminary data.</text>
</comment>
<sequence>MTVFFCAETGGFYPGEPYGDAVGKACVELTQEAYRALRDEVDQGKEIAVVDGWPEAIDRVVPPDQMIAFERDWRDSEIRSTEWLVARHREEQDLGLAPTLNAEQFPELLSYRQVLRDWPQTVTFPNTESRPIAPPWIAEQSQ</sequence>
<feature type="domain" description="Phage tail assembly chaperone-like" evidence="1">
    <location>
        <begin position="70"/>
        <end position="134"/>
    </location>
</feature>
<reference evidence="2" key="1">
    <citation type="submission" date="2021-03" db="EMBL/GenBank/DDBJ databases">
        <title>Genomic analysis provides insights into the functional capacity of soil bacteria communities inhabiting an altitudinal gradient in the Atacama Desert.</title>
        <authorList>
            <person name="Gonzalez M."/>
            <person name="Maldonado J."/>
            <person name="Maza F."/>
            <person name="Hodar C."/>
            <person name="Cortes M."/>
            <person name="Palma R."/>
            <person name="Andreani C."/>
            <person name="Gaete A."/>
            <person name="Vasquez-Dean J."/>
            <person name="Acuna V."/>
            <person name="Aguado M."/>
            <person name="Mandakovic D."/>
            <person name="Latorre M."/>
            <person name="Orellana A."/>
            <person name="Gutierrez R."/>
            <person name="Montecino M."/>
            <person name="Allende M."/>
            <person name="Maass A."/>
            <person name="Cambiazo V."/>
        </authorList>
    </citation>
    <scope>NUCLEOTIDE SEQUENCE</scope>
    <source>
        <strain evidence="2">ISL-25</strain>
    </source>
</reference>
<protein>
    <recommendedName>
        <fullName evidence="1">Phage tail assembly chaperone-like domain-containing protein</fullName>
    </recommendedName>
</protein>
<gene>
    <name evidence="2" type="ORF">J7E47_19655</name>
</gene>
<evidence type="ECO:0000313" key="3">
    <source>
        <dbReference type="Proteomes" id="UP000692896"/>
    </source>
</evidence>
<name>A0A944DNG4_PSEFL</name>
<dbReference type="Pfam" id="PF16778">
    <property type="entry name" value="Phage_tail_APC"/>
    <property type="match status" value="1"/>
</dbReference>
<dbReference type="InterPro" id="IPR031893">
    <property type="entry name" value="Phage_tail_APC"/>
</dbReference>
<evidence type="ECO:0000259" key="1">
    <source>
        <dbReference type="Pfam" id="PF16778"/>
    </source>
</evidence>
<accession>A0A944DNG4</accession>
<dbReference type="EMBL" id="JAGGOB010000042">
    <property type="protein sequence ID" value="MBT2330933.1"/>
    <property type="molecule type" value="Genomic_DNA"/>
</dbReference>
<evidence type="ECO:0000313" key="2">
    <source>
        <dbReference type="EMBL" id="MBT2330933.1"/>
    </source>
</evidence>
<proteinExistence type="predicted"/>
<organism evidence="2 3">
    <name type="scientific">Pseudomonas fluorescens</name>
    <dbReference type="NCBI Taxonomy" id="294"/>
    <lineage>
        <taxon>Bacteria</taxon>
        <taxon>Pseudomonadati</taxon>
        <taxon>Pseudomonadota</taxon>
        <taxon>Gammaproteobacteria</taxon>
        <taxon>Pseudomonadales</taxon>
        <taxon>Pseudomonadaceae</taxon>
        <taxon>Pseudomonas</taxon>
    </lineage>
</organism>
<dbReference type="Proteomes" id="UP000692896">
    <property type="component" value="Unassembled WGS sequence"/>
</dbReference>
<dbReference type="RefSeq" id="WP_214915557.1">
    <property type="nucleotide sequence ID" value="NZ_JAGGNX010000007.1"/>
</dbReference>